<accession>A0A1N6WXL6</accession>
<dbReference type="PANTHER" id="PTHR46558">
    <property type="entry name" value="TRACRIPTIONAL REGULATORY PROTEIN-RELATED-RELATED"/>
    <property type="match status" value="1"/>
</dbReference>
<dbReference type="RefSeq" id="WP_045851332.1">
    <property type="nucleotide sequence ID" value="NZ_FTLX01000004.1"/>
</dbReference>
<evidence type="ECO:0000313" key="5">
    <source>
        <dbReference type="Proteomes" id="UP000186385"/>
    </source>
</evidence>
<dbReference type="CDD" id="cd00093">
    <property type="entry name" value="HTH_XRE"/>
    <property type="match status" value="1"/>
</dbReference>
<dbReference type="PANTHER" id="PTHR46558:SF14">
    <property type="entry name" value="HTH-TYPE TRANSCRIPTIONAL REGULATOR ANSR"/>
    <property type="match status" value="1"/>
</dbReference>
<dbReference type="Gene3D" id="1.10.260.40">
    <property type="entry name" value="lambda repressor-like DNA-binding domains"/>
    <property type="match status" value="1"/>
</dbReference>
<organism evidence="4 5">
    <name type="scientific">Domibacillus enclensis</name>
    <dbReference type="NCBI Taxonomy" id="1017273"/>
    <lineage>
        <taxon>Bacteria</taxon>
        <taxon>Bacillati</taxon>
        <taxon>Bacillota</taxon>
        <taxon>Bacilli</taxon>
        <taxon>Bacillales</taxon>
        <taxon>Bacillaceae</taxon>
        <taxon>Domibacillus</taxon>
    </lineage>
</organism>
<protein>
    <submittedName>
        <fullName evidence="4">Helix-turn-helix</fullName>
    </submittedName>
    <submittedName>
        <fullName evidence="3">Transcriptional regulator</fullName>
    </submittedName>
</protein>
<dbReference type="EMBL" id="MWSK01000004">
    <property type="protein sequence ID" value="OXS78059.1"/>
    <property type="molecule type" value="Genomic_DNA"/>
</dbReference>
<reference evidence="6" key="2">
    <citation type="submission" date="2017-03" db="EMBL/GenBank/DDBJ databases">
        <title>Bacillus sp. V-88(T) DSM27956, whole genome shotgun sequencing project.</title>
        <authorList>
            <person name="Dastager S.G."/>
            <person name="Neurgaonkar P.S."/>
            <person name="Dharne M.S."/>
        </authorList>
    </citation>
    <scope>NUCLEOTIDE SEQUENCE [LARGE SCALE GENOMIC DNA]</scope>
    <source>
        <strain evidence="6">DSM 25145</strain>
    </source>
</reference>
<dbReference type="Proteomes" id="UP000186385">
    <property type="component" value="Unassembled WGS sequence"/>
</dbReference>
<feature type="domain" description="HTH cro/C1-type" evidence="2">
    <location>
        <begin position="6"/>
        <end position="60"/>
    </location>
</feature>
<dbReference type="OrthoDB" id="8115576at2"/>
<evidence type="ECO:0000313" key="4">
    <source>
        <dbReference type="EMBL" id="SIQ94765.1"/>
    </source>
</evidence>
<dbReference type="EMBL" id="FTLX01000004">
    <property type="protein sequence ID" value="SIQ94765.1"/>
    <property type="molecule type" value="Genomic_DNA"/>
</dbReference>
<evidence type="ECO:0000313" key="6">
    <source>
        <dbReference type="Proteomes" id="UP000215545"/>
    </source>
</evidence>
<dbReference type="InterPro" id="IPR001387">
    <property type="entry name" value="Cro/C1-type_HTH"/>
</dbReference>
<evidence type="ECO:0000313" key="3">
    <source>
        <dbReference type="EMBL" id="OXS78059.1"/>
    </source>
</evidence>
<dbReference type="SMART" id="SM00530">
    <property type="entry name" value="HTH_XRE"/>
    <property type="match status" value="1"/>
</dbReference>
<dbReference type="Pfam" id="PF01381">
    <property type="entry name" value="HTH_3"/>
    <property type="match status" value="1"/>
</dbReference>
<gene>
    <name evidence="3" type="ORF">B1B05_10700</name>
    <name evidence="4" type="ORF">SAMN05443094_104307</name>
</gene>
<dbReference type="AlphaFoldDB" id="A0A1N6WXL6"/>
<dbReference type="InterPro" id="IPR010982">
    <property type="entry name" value="Lambda_DNA-bd_dom_sf"/>
</dbReference>
<reference evidence="4 5" key="1">
    <citation type="submission" date="2017-01" db="EMBL/GenBank/DDBJ databases">
        <authorList>
            <person name="Mah S.A."/>
            <person name="Swanson W.J."/>
            <person name="Moy G.W."/>
            <person name="Vacquier V.D."/>
        </authorList>
    </citation>
    <scope>NUCLEOTIDE SEQUENCE [LARGE SCALE GENOMIC DNA]</scope>
    <source>
        <strain evidence="4 5">NIO-1016</strain>
    </source>
</reference>
<dbReference type="PROSITE" id="PS50943">
    <property type="entry name" value="HTH_CROC1"/>
    <property type="match status" value="1"/>
</dbReference>
<evidence type="ECO:0000256" key="1">
    <source>
        <dbReference type="ARBA" id="ARBA00023125"/>
    </source>
</evidence>
<proteinExistence type="predicted"/>
<keyword evidence="1" id="KW-0238">DNA-binding</keyword>
<reference evidence="3" key="3">
    <citation type="submission" date="2017-03" db="EMBL/GenBank/DDBJ databases">
        <authorList>
            <person name="Dastager S.G."/>
            <person name="Neurgaonkar P.S."/>
            <person name="Dharne M.S."/>
        </authorList>
    </citation>
    <scope>NUCLEOTIDE SEQUENCE</scope>
    <source>
        <strain evidence="3">DSM 25145</strain>
    </source>
</reference>
<evidence type="ECO:0000259" key="2">
    <source>
        <dbReference type="PROSITE" id="PS50943"/>
    </source>
</evidence>
<name>A0A1N6WXL6_9BACI</name>
<sequence>MNLNRLMALRKEKSWSLQYVSDQLGMAKSTYAGYESGYRRPSLEAITAMADLFETSVDYILGRIPDPLTHSHQSGPTNEEPIELSTFPDVTLSIDDINLSQDDLCQFVAFIRARREMEQSCLKKDSALSN</sequence>
<dbReference type="Proteomes" id="UP000215545">
    <property type="component" value="Unassembled WGS sequence"/>
</dbReference>
<dbReference type="STRING" id="1017273.SAMN05443094_104307"/>
<dbReference type="SUPFAM" id="SSF47413">
    <property type="entry name" value="lambda repressor-like DNA-binding domains"/>
    <property type="match status" value="1"/>
</dbReference>
<keyword evidence="6" id="KW-1185">Reference proteome</keyword>
<dbReference type="GO" id="GO:0003677">
    <property type="term" value="F:DNA binding"/>
    <property type="evidence" value="ECO:0007669"/>
    <property type="project" value="UniProtKB-KW"/>
</dbReference>